<dbReference type="GO" id="GO:0005814">
    <property type="term" value="C:centriole"/>
    <property type="evidence" value="ECO:0007669"/>
    <property type="project" value="TreeGrafter"/>
</dbReference>
<feature type="compositionally biased region" description="Basic and acidic residues" evidence="2">
    <location>
        <begin position="34"/>
        <end position="54"/>
    </location>
</feature>
<feature type="compositionally biased region" description="Polar residues" evidence="2">
    <location>
        <begin position="560"/>
        <end position="573"/>
    </location>
</feature>
<dbReference type="Proteomes" id="UP000245119">
    <property type="component" value="Linkage Group LG13"/>
</dbReference>
<feature type="region of interest" description="Disordered" evidence="2">
    <location>
        <begin position="544"/>
        <end position="573"/>
    </location>
</feature>
<feature type="compositionally biased region" description="Basic residues" evidence="2">
    <location>
        <begin position="817"/>
        <end position="832"/>
    </location>
</feature>
<evidence type="ECO:0000256" key="2">
    <source>
        <dbReference type="SAM" id="MobiDB-lite"/>
    </source>
</evidence>
<feature type="region of interest" description="Disordered" evidence="2">
    <location>
        <begin position="123"/>
        <end position="143"/>
    </location>
</feature>
<keyword evidence="4" id="KW-1185">Reference proteome</keyword>
<keyword evidence="1" id="KW-0175">Coiled coil</keyword>
<accession>A0A2T7NFN1</accession>
<name>A0A2T7NFN1_POMCA</name>
<gene>
    <name evidence="3" type="ORF">C0Q70_20481</name>
</gene>
<evidence type="ECO:0000313" key="3">
    <source>
        <dbReference type="EMBL" id="PVD19987.1"/>
    </source>
</evidence>
<evidence type="ECO:0008006" key="5">
    <source>
        <dbReference type="Google" id="ProtNLM"/>
    </source>
</evidence>
<evidence type="ECO:0000313" key="4">
    <source>
        <dbReference type="Proteomes" id="UP000245119"/>
    </source>
</evidence>
<dbReference type="Gene3D" id="1.10.287.1490">
    <property type="match status" value="1"/>
</dbReference>
<comment type="caution">
    <text evidence="3">The sequence shown here is derived from an EMBL/GenBank/DDBJ whole genome shotgun (WGS) entry which is preliminary data.</text>
</comment>
<dbReference type="OrthoDB" id="10011458at2759"/>
<dbReference type="GO" id="GO:0010457">
    <property type="term" value="P:centriole-centriole cohesion"/>
    <property type="evidence" value="ECO:0007669"/>
    <property type="project" value="TreeGrafter"/>
</dbReference>
<reference evidence="3 4" key="1">
    <citation type="submission" date="2018-04" db="EMBL/GenBank/DDBJ databases">
        <title>The genome of golden apple snail Pomacea canaliculata provides insight into stress tolerance and invasive adaptation.</title>
        <authorList>
            <person name="Liu C."/>
            <person name="Liu B."/>
            <person name="Ren Y."/>
            <person name="Zhang Y."/>
            <person name="Wang H."/>
            <person name="Li S."/>
            <person name="Jiang F."/>
            <person name="Yin L."/>
            <person name="Zhang G."/>
            <person name="Qian W."/>
            <person name="Fan W."/>
        </authorList>
    </citation>
    <scope>NUCLEOTIDE SEQUENCE [LARGE SCALE GENOMIC DNA]</scope>
    <source>
        <strain evidence="3">SZHN2017</strain>
        <tissue evidence="3">Muscle</tissue>
    </source>
</reference>
<dbReference type="InterPro" id="IPR038810">
    <property type="entry name" value="CNTLN"/>
</dbReference>
<dbReference type="PANTHER" id="PTHR18957:SF0">
    <property type="entry name" value="CENTLEIN"/>
    <property type="match status" value="1"/>
</dbReference>
<dbReference type="EMBL" id="PZQS01000013">
    <property type="protein sequence ID" value="PVD19987.1"/>
    <property type="molecule type" value="Genomic_DNA"/>
</dbReference>
<dbReference type="PANTHER" id="PTHR18957">
    <property type="entry name" value="CENTLEIN"/>
    <property type="match status" value="1"/>
</dbReference>
<feature type="region of interest" description="Disordered" evidence="2">
    <location>
        <begin position="788"/>
        <end position="837"/>
    </location>
</feature>
<feature type="region of interest" description="Disordered" evidence="2">
    <location>
        <begin position="924"/>
        <end position="999"/>
    </location>
</feature>
<feature type="compositionally biased region" description="Basic and acidic residues" evidence="2">
    <location>
        <begin position="965"/>
        <end position="975"/>
    </location>
</feature>
<evidence type="ECO:0000256" key="1">
    <source>
        <dbReference type="SAM" id="Coils"/>
    </source>
</evidence>
<feature type="compositionally biased region" description="Basic and acidic residues" evidence="2">
    <location>
        <begin position="793"/>
        <end position="804"/>
    </location>
</feature>
<feature type="coiled-coil region" evidence="1">
    <location>
        <begin position="410"/>
        <end position="480"/>
    </location>
</feature>
<organism evidence="3 4">
    <name type="scientific">Pomacea canaliculata</name>
    <name type="common">Golden apple snail</name>
    <dbReference type="NCBI Taxonomy" id="400727"/>
    <lineage>
        <taxon>Eukaryota</taxon>
        <taxon>Metazoa</taxon>
        <taxon>Spiralia</taxon>
        <taxon>Lophotrochozoa</taxon>
        <taxon>Mollusca</taxon>
        <taxon>Gastropoda</taxon>
        <taxon>Caenogastropoda</taxon>
        <taxon>Architaenioglossa</taxon>
        <taxon>Ampullarioidea</taxon>
        <taxon>Ampullariidae</taxon>
        <taxon>Pomacea</taxon>
    </lineage>
</organism>
<feature type="region of interest" description="Disordered" evidence="2">
    <location>
        <begin position="1005"/>
        <end position="1024"/>
    </location>
</feature>
<dbReference type="GO" id="GO:0005813">
    <property type="term" value="C:centrosome"/>
    <property type="evidence" value="ECO:0007669"/>
    <property type="project" value="TreeGrafter"/>
</dbReference>
<feature type="compositionally biased region" description="Basic and acidic residues" evidence="2">
    <location>
        <begin position="983"/>
        <end position="997"/>
    </location>
</feature>
<feature type="coiled-coil region" evidence="1">
    <location>
        <begin position="673"/>
        <end position="786"/>
    </location>
</feature>
<feature type="compositionally biased region" description="Polar residues" evidence="2">
    <location>
        <begin position="1010"/>
        <end position="1024"/>
    </location>
</feature>
<dbReference type="AlphaFoldDB" id="A0A2T7NFN1"/>
<proteinExistence type="predicted"/>
<feature type="coiled-coil region" evidence="1">
    <location>
        <begin position="246"/>
        <end position="347"/>
    </location>
</feature>
<protein>
    <recommendedName>
        <fullName evidence="5">Centlein</fullName>
    </recommendedName>
</protein>
<feature type="region of interest" description="Disordered" evidence="2">
    <location>
        <begin position="34"/>
        <end position="67"/>
    </location>
</feature>
<feature type="compositionally biased region" description="Basic residues" evidence="2">
    <location>
        <begin position="55"/>
        <end position="66"/>
    </location>
</feature>
<feature type="coiled-coil region" evidence="1">
    <location>
        <begin position="1058"/>
        <end position="1157"/>
    </location>
</feature>
<sequence>MGYDERKMVREPRQDAGREMLTLSCLCSLLESDRGEVEGGGKEGPVERAEERKSIPKRHSRLRAGRQQRPQHVDLRVCWAFVSSLSSSSSPWAVTSRRHWEMSDKLSRDSPGFWHFGVVEEGGREGEPKSWEGGGGGGKDTENEMKGKVILAVGRCPGASETSRGEGVASYSNMLHVRDLDYSQLLAQNKVLQSELIQCQADKDFVWSLWKRLQVSNPDVTDAISQVLQREKEKAEAKDHRVLEILQVKDDRIEELQNIVAKQAQEISELLSRKVDLQEKCAQYQTEVERLQDAVTPLEMKLKGFETKERSMDEAYRRTVEDSQREKHELQRRLTALTTELEVVREEKSSVADKRLELERTVRHLERDVSEKISKFDGLIKETSKTIFIAAVDGVARKELKELWNNHNQLTEHSAQQAELIRQLQSLQHDTQIMIKNQEDAFSMEANSLQQMYADITSRYEKAKQNEADLRQQILELKKDLMDRDDAISKLEGQAKIWKEQLNNMNHGGSFLDVDLAAADRSTLEARRDLAALRQLERTLGKLDQSREQEGEDTLEFDVSYTQQTGRHSTPSRTIDRKLADTQQLLELKCRELDAIKKAHSRRLERLRAVQHSEKLLQEQLKVMEDTQTRFGSMWTHMTAFLVCCHQPQEKKVQRSDPKLLQREDSDAVWNELAYFKSQNRSLEVERRNLQEEVDELRVQASTDAATQHELRVQLQAQQEEFEYQLKKWEAAGDVNNKTESELVMLKSRNQANELQQELSQCRIQLADLRQTVQRQQRALEESSLARTVNTGEQREAMGTREAVDPAPEIAAPVSKRQTRHRATHKVRKPRRPASSVKEYQRVLNRSIEKMRNLFSSFHDDGWEEVSESGATEDWELEEEWEGDDDTEVTGESLGVAIVRHAHNAFSGDLIDFTEISPATEYAREPSRQAKVGVKSKLHQGPVKANFIKTTSKDAPTRSRSPPSRTHDHNPEVRAKSPVSRSRRQDHSPPVRDRVILRETATSPIPWGSIASTAPQTGNKQESKNNGRLLGVLRKRVAHLQQQLSVFKESRAGALKILKDLKESNLQLSSDLAQANQRLRIAKQNCQRLSGDLERVQKEKQSTEQQLKEELADVPDKQQDCDKRLLEAKLKMANSEVARQAATIRSLKTEVDSLQDQIRA</sequence>